<comment type="similarity">
    <text evidence="1 6">Belongs to the DNase I family.</text>
</comment>
<evidence type="ECO:0000313" key="11">
    <source>
        <dbReference type="EMBL" id="KAG9263864.1"/>
    </source>
</evidence>
<dbReference type="InterPro" id="IPR005135">
    <property type="entry name" value="Endo/exonuclease/phosphatase"/>
</dbReference>
<dbReference type="GO" id="GO:0005634">
    <property type="term" value="C:nucleus"/>
    <property type="evidence" value="ECO:0007669"/>
    <property type="project" value="TreeGrafter"/>
</dbReference>
<dbReference type="InterPro" id="IPR018057">
    <property type="entry name" value="Deoxyribonuclease-1_AS"/>
</dbReference>
<dbReference type="AlphaFoldDB" id="A0A8B9JBH6"/>
<dbReference type="CDD" id="cd10282">
    <property type="entry name" value="DNase1"/>
    <property type="match status" value="1"/>
</dbReference>
<keyword evidence="2 6" id="KW-0540">Nuclease</keyword>
<evidence type="ECO:0000256" key="2">
    <source>
        <dbReference type="ARBA" id="ARBA00022722"/>
    </source>
</evidence>
<feature type="active site" evidence="7">
    <location>
        <position position="98"/>
    </location>
</feature>
<evidence type="ECO:0000256" key="9">
    <source>
        <dbReference type="SAM" id="SignalP"/>
    </source>
</evidence>
<reference evidence="12" key="2">
    <citation type="submission" date="2025-05" db="UniProtKB">
        <authorList>
            <consortium name="Ensembl"/>
        </authorList>
    </citation>
    <scope>IDENTIFICATION</scope>
</reference>
<name>A0A8B9JBH6_ASTMX</name>
<keyword evidence="5 8" id="KW-1015">Disulfide bond</keyword>
<feature type="chain" id="PRO_5044669123" description="Deoxyribonuclease" evidence="9">
    <location>
        <begin position="20"/>
        <end position="279"/>
    </location>
</feature>
<dbReference type="PANTHER" id="PTHR11371:SF29">
    <property type="entry name" value="DEOXYRIBONUCLEASE-1-LIKE 2"/>
    <property type="match status" value="1"/>
</dbReference>
<dbReference type="GeneID" id="103021506"/>
<reference evidence="11 14" key="1">
    <citation type="submission" date="2021-07" db="EMBL/GenBank/DDBJ databases">
        <authorList>
            <person name="Imarazene B."/>
            <person name="Zahm M."/>
            <person name="Klopp C."/>
            <person name="Cabau C."/>
            <person name="Beille S."/>
            <person name="Jouanno E."/>
            <person name="Castinel A."/>
            <person name="Lluch J."/>
            <person name="Gil L."/>
            <person name="Kuchtly C."/>
            <person name="Lopez Roques C."/>
            <person name="Donnadieu C."/>
            <person name="Parrinello H."/>
            <person name="Journot L."/>
            <person name="Du K."/>
            <person name="Schartl M."/>
            <person name="Retaux S."/>
            <person name="Guiguen Y."/>
        </authorList>
    </citation>
    <scope>NUCLEOTIDE SEQUENCE [LARGE SCALE GENOMIC DNA]</scope>
    <source>
        <strain evidence="11">Pach_M1</strain>
        <tissue evidence="11">Testis</tissue>
    </source>
</reference>
<dbReference type="GO" id="GO:0003677">
    <property type="term" value="F:DNA binding"/>
    <property type="evidence" value="ECO:0007669"/>
    <property type="project" value="TreeGrafter"/>
</dbReference>
<dbReference type="Proteomes" id="UP000752171">
    <property type="component" value="Unassembled WGS sequence"/>
</dbReference>
<dbReference type="SUPFAM" id="SSF56219">
    <property type="entry name" value="DNase I-like"/>
    <property type="match status" value="1"/>
</dbReference>
<dbReference type="PRINTS" id="PR00130">
    <property type="entry name" value="DNASEI"/>
</dbReference>
<feature type="disulfide bond" evidence="8">
    <location>
        <begin position="121"/>
        <end position="124"/>
    </location>
</feature>
<evidence type="ECO:0000313" key="14">
    <source>
        <dbReference type="Proteomes" id="UP000752171"/>
    </source>
</evidence>
<organism evidence="12 13">
    <name type="scientific">Astyanax mexicanus</name>
    <name type="common">Blind cave fish</name>
    <name type="synonym">Astyanax fasciatus mexicanus</name>
    <dbReference type="NCBI Taxonomy" id="7994"/>
    <lineage>
        <taxon>Eukaryota</taxon>
        <taxon>Metazoa</taxon>
        <taxon>Chordata</taxon>
        <taxon>Craniata</taxon>
        <taxon>Vertebrata</taxon>
        <taxon>Euteleostomi</taxon>
        <taxon>Actinopterygii</taxon>
        <taxon>Neopterygii</taxon>
        <taxon>Teleostei</taxon>
        <taxon>Ostariophysi</taxon>
        <taxon>Characiformes</taxon>
        <taxon>Characoidei</taxon>
        <taxon>Acestrorhamphidae</taxon>
        <taxon>Acestrorhamphinae</taxon>
        <taxon>Astyanax</taxon>
    </lineage>
</organism>
<dbReference type="SMART" id="SM00476">
    <property type="entry name" value="DNaseIc"/>
    <property type="match status" value="1"/>
</dbReference>
<dbReference type="Pfam" id="PF03372">
    <property type="entry name" value="Exo_endo_phos"/>
    <property type="match status" value="1"/>
</dbReference>
<dbReference type="OrthoDB" id="10061407at2759"/>
<protein>
    <recommendedName>
        <fullName evidence="6">Deoxyribonuclease</fullName>
    </recommendedName>
</protein>
<dbReference type="Proteomes" id="UP000694621">
    <property type="component" value="Unplaced"/>
</dbReference>
<accession>A0A8B9JBH6</accession>
<feature type="disulfide bond" description="Essential for enzymatic activity" evidence="8">
    <location>
        <begin position="193"/>
        <end position="229"/>
    </location>
</feature>
<dbReference type="PROSITE" id="PS00919">
    <property type="entry name" value="DNASE_I_1"/>
    <property type="match status" value="1"/>
</dbReference>
<evidence type="ECO:0000256" key="7">
    <source>
        <dbReference type="PIRSR" id="PIRSR000988-1"/>
    </source>
</evidence>
<evidence type="ECO:0000256" key="3">
    <source>
        <dbReference type="ARBA" id="ARBA00022759"/>
    </source>
</evidence>
<dbReference type="KEGG" id="amex:103021506"/>
<evidence type="ECO:0000313" key="12">
    <source>
        <dbReference type="Ensembl" id="ENSAMXP00005016568.1"/>
    </source>
</evidence>
<dbReference type="InterPro" id="IPR016202">
    <property type="entry name" value="DNase_I"/>
</dbReference>
<feature type="domain" description="Endonuclease/exonuclease/phosphatase" evidence="10">
    <location>
        <begin position="24"/>
        <end position="271"/>
    </location>
</feature>
<evidence type="ECO:0000313" key="13">
    <source>
        <dbReference type="Proteomes" id="UP000694621"/>
    </source>
</evidence>
<dbReference type="PIRSF" id="PIRSF000988">
    <property type="entry name" value="DNase_I_euk"/>
    <property type="match status" value="1"/>
</dbReference>
<sequence>MKTAAVIVLFLLSVHLVSSLLIGAFNVQTFGNKKASNATLLKYISTIVHRYDIVLIQEVRDNDLSATNRLMQQVNKGSSPYTYDHIVSEPLGRTTYKERYLFIYRNEKVSVVKNFTYDDGCEPCGTDTFIREPFVVMFSSKYSAVQNFVLIPQHTSPDFAVKEVDALHDVVVFTREHWNTNDILLLGDFNAGCNYIKAKDWPNIQLYTDKSYHWLIPDTADTTVSHTTCPYDRIVSTDDMMRGVASDTAQVYDFMADLGLSHSWALAVSDHFPVEVQLT</sequence>
<evidence type="ECO:0000256" key="4">
    <source>
        <dbReference type="ARBA" id="ARBA00022801"/>
    </source>
</evidence>
<dbReference type="CTD" id="1773"/>
<evidence type="ECO:0000259" key="10">
    <source>
        <dbReference type="Pfam" id="PF03372"/>
    </source>
</evidence>
<evidence type="ECO:0000256" key="5">
    <source>
        <dbReference type="ARBA" id="ARBA00023157"/>
    </source>
</evidence>
<evidence type="ECO:0000256" key="8">
    <source>
        <dbReference type="PIRSR" id="PIRSR000988-2"/>
    </source>
</evidence>
<dbReference type="InterPro" id="IPR036691">
    <property type="entry name" value="Endo/exonu/phosph_ase_sf"/>
</dbReference>
<evidence type="ECO:0000256" key="6">
    <source>
        <dbReference type="PIRNR" id="PIRNR000988"/>
    </source>
</evidence>
<dbReference type="EMBL" id="JAICCE010000019">
    <property type="protein sequence ID" value="KAG9263864.1"/>
    <property type="molecule type" value="Genomic_DNA"/>
</dbReference>
<gene>
    <name evidence="11" type="primary">DNASE1</name>
    <name evidence="11" type="ORF">AMEX_G22009</name>
</gene>
<feature type="active site" evidence="7">
    <location>
        <position position="154"/>
    </location>
</feature>
<feature type="signal peptide" evidence="9">
    <location>
        <begin position="1"/>
        <end position="19"/>
    </location>
</feature>
<keyword evidence="3 6" id="KW-0255">Endonuclease</keyword>
<proteinExistence type="inferred from homology"/>
<evidence type="ECO:0000256" key="1">
    <source>
        <dbReference type="ARBA" id="ARBA00007359"/>
    </source>
</evidence>
<keyword evidence="9" id="KW-0732">Signal</keyword>
<dbReference type="Ensembl" id="ENSAMXT00005018281.1">
    <property type="protein sequence ID" value="ENSAMXP00005016568.1"/>
    <property type="gene ID" value="ENSAMXG00005008637.1"/>
</dbReference>
<dbReference type="Gene3D" id="3.60.10.10">
    <property type="entry name" value="Endonuclease/exonuclease/phosphatase"/>
    <property type="match status" value="1"/>
</dbReference>
<dbReference type="PANTHER" id="PTHR11371">
    <property type="entry name" value="DEOXYRIBONUCLEASE"/>
    <property type="match status" value="1"/>
</dbReference>
<keyword evidence="4 6" id="KW-0378">Hydrolase</keyword>
<dbReference type="GO" id="GO:0006308">
    <property type="term" value="P:DNA catabolic process"/>
    <property type="evidence" value="ECO:0007669"/>
    <property type="project" value="InterPro"/>
</dbReference>
<dbReference type="GO" id="GO:0004530">
    <property type="term" value="F:deoxyribonuclease I activity"/>
    <property type="evidence" value="ECO:0007669"/>
    <property type="project" value="TreeGrafter"/>
</dbReference>